<dbReference type="RefSeq" id="WP_242945623.1">
    <property type="nucleotide sequence ID" value="NZ_LTAY01000037.1"/>
</dbReference>
<evidence type="ECO:0000313" key="1">
    <source>
        <dbReference type="EMBL" id="OPX47831.1"/>
    </source>
</evidence>
<dbReference type="InterPro" id="IPR006448">
    <property type="entry name" value="Phage_term_ssu_P27"/>
</dbReference>
<dbReference type="AlphaFoldDB" id="A0A1V4SUX9"/>
<proteinExistence type="predicted"/>
<dbReference type="Pfam" id="PF05119">
    <property type="entry name" value="Terminase_4"/>
    <property type="match status" value="1"/>
</dbReference>
<sequence>MKNYEEAYKDYRNNMSLKDIAEKYNVKLNTVNSWRKRYSWVEKLRQEPTLRDEIKNNLLRQLEENNISGKHFIDLIEDYMNFFDIKNELQEDIKQRGAMTYWTRGRESGWKKNESLDALNKVNTQMLKILSELRLKPVEIAASIGDDDDEI</sequence>
<reference evidence="1 2" key="1">
    <citation type="submission" date="2016-02" db="EMBL/GenBank/DDBJ databases">
        <title>Genome sequence of Clostridium thermobutyricum DSM 4928.</title>
        <authorList>
            <person name="Poehlein A."/>
            <person name="Daniel R."/>
        </authorList>
    </citation>
    <scope>NUCLEOTIDE SEQUENCE [LARGE SCALE GENOMIC DNA]</scope>
    <source>
        <strain evidence="1 2">DSM 4928</strain>
    </source>
</reference>
<dbReference type="Proteomes" id="UP000191448">
    <property type="component" value="Unassembled WGS sequence"/>
</dbReference>
<accession>A0A1V4SUX9</accession>
<gene>
    <name evidence="1" type="ORF">CLTHE_14020</name>
</gene>
<dbReference type="Gene3D" id="1.10.10.60">
    <property type="entry name" value="Homeodomain-like"/>
    <property type="match status" value="1"/>
</dbReference>
<comment type="caution">
    <text evidence="1">The sequence shown here is derived from an EMBL/GenBank/DDBJ whole genome shotgun (WGS) entry which is preliminary data.</text>
</comment>
<dbReference type="EMBL" id="LTAY01000037">
    <property type="protein sequence ID" value="OPX47831.1"/>
    <property type="molecule type" value="Genomic_DNA"/>
</dbReference>
<organism evidence="1 2">
    <name type="scientific">Clostridium thermobutyricum DSM 4928</name>
    <dbReference type="NCBI Taxonomy" id="1121339"/>
    <lineage>
        <taxon>Bacteria</taxon>
        <taxon>Bacillati</taxon>
        <taxon>Bacillota</taxon>
        <taxon>Clostridia</taxon>
        <taxon>Eubacteriales</taxon>
        <taxon>Clostridiaceae</taxon>
        <taxon>Clostridium</taxon>
    </lineage>
</organism>
<name>A0A1V4SUX9_9CLOT</name>
<protein>
    <submittedName>
        <fullName evidence="1">Phage terminase, small subunit</fullName>
    </submittedName>
</protein>
<evidence type="ECO:0000313" key="2">
    <source>
        <dbReference type="Proteomes" id="UP000191448"/>
    </source>
</evidence>